<keyword evidence="2 6" id="KW-0812">Transmembrane</keyword>
<dbReference type="GO" id="GO:0016020">
    <property type="term" value="C:membrane"/>
    <property type="evidence" value="ECO:0007669"/>
    <property type="project" value="UniProtKB-SubCell"/>
</dbReference>
<proteinExistence type="predicted"/>
<dbReference type="Pfam" id="PF03544">
    <property type="entry name" value="TonB_C"/>
    <property type="match status" value="1"/>
</dbReference>
<keyword evidence="3 6" id="KW-1133">Transmembrane helix</keyword>
<evidence type="ECO:0000256" key="4">
    <source>
        <dbReference type="ARBA" id="ARBA00023136"/>
    </source>
</evidence>
<accession>A0A227KI78</accession>
<keyword evidence="4 6" id="KW-0472">Membrane</keyword>
<evidence type="ECO:0000256" key="3">
    <source>
        <dbReference type="ARBA" id="ARBA00022989"/>
    </source>
</evidence>
<dbReference type="NCBIfam" id="TIGR01352">
    <property type="entry name" value="tonB_Cterm"/>
    <property type="match status" value="1"/>
</dbReference>
<dbReference type="Gene3D" id="3.30.1150.10">
    <property type="match status" value="1"/>
</dbReference>
<dbReference type="GeneID" id="78362684"/>
<feature type="transmembrane region" description="Helical" evidence="6">
    <location>
        <begin position="20"/>
        <end position="37"/>
    </location>
</feature>
<dbReference type="Proteomes" id="UP000214610">
    <property type="component" value="Unassembled WGS sequence"/>
</dbReference>
<evidence type="ECO:0000259" key="7">
    <source>
        <dbReference type="PROSITE" id="PS52015"/>
    </source>
</evidence>
<dbReference type="GO" id="GO:0055085">
    <property type="term" value="P:transmembrane transport"/>
    <property type="evidence" value="ECO:0007669"/>
    <property type="project" value="InterPro"/>
</dbReference>
<evidence type="ECO:0000256" key="1">
    <source>
        <dbReference type="ARBA" id="ARBA00004167"/>
    </source>
</evidence>
<dbReference type="AlphaFoldDB" id="A0A227KI78"/>
<evidence type="ECO:0000256" key="5">
    <source>
        <dbReference type="SAM" id="MobiDB-lite"/>
    </source>
</evidence>
<name>A0A227KI78_9BURK</name>
<feature type="region of interest" description="Disordered" evidence="5">
    <location>
        <begin position="84"/>
        <end position="105"/>
    </location>
</feature>
<evidence type="ECO:0000313" key="9">
    <source>
        <dbReference type="Proteomes" id="UP000214610"/>
    </source>
</evidence>
<gene>
    <name evidence="8" type="ORF">ADH67_07700</name>
</gene>
<dbReference type="SUPFAM" id="SSF74653">
    <property type="entry name" value="TolA/TonB C-terminal domain"/>
    <property type="match status" value="1"/>
</dbReference>
<protein>
    <recommendedName>
        <fullName evidence="7">TonB C-terminal domain-containing protein</fullName>
    </recommendedName>
</protein>
<reference evidence="9" key="1">
    <citation type="submission" date="2017-05" db="EMBL/GenBank/DDBJ databases">
        <title>Improved OligoMM genomes.</title>
        <authorList>
            <person name="Garzetti D."/>
        </authorList>
    </citation>
    <scope>NUCLEOTIDE SEQUENCE [LARGE SCALE GENOMIC DNA]</scope>
    <source>
        <strain evidence="9">YL45</strain>
    </source>
</reference>
<dbReference type="InterPro" id="IPR006260">
    <property type="entry name" value="TonB/TolA_C"/>
</dbReference>
<comment type="caution">
    <text evidence="8">The sequence shown here is derived from an EMBL/GenBank/DDBJ whole genome shotgun (WGS) entry which is preliminary data.</text>
</comment>
<feature type="domain" description="TonB C-terminal" evidence="7">
    <location>
        <begin position="175"/>
        <end position="267"/>
    </location>
</feature>
<feature type="region of interest" description="Disordered" evidence="5">
    <location>
        <begin position="127"/>
        <end position="162"/>
    </location>
</feature>
<evidence type="ECO:0000313" key="8">
    <source>
        <dbReference type="EMBL" id="OXE47661.1"/>
    </source>
</evidence>
<comment type="subcellular location">
    <subcellularLocation>
        <location evidence="1">Membrane</location>
        <topology evidence="1">Single-pass membrane protein</topology>
    </subcellularLocation>
</comment>
<evidence type="ECO:0000256" key="6">
    <source>
        <dbReference type="SAM" id="Phobius"/>
    </source>
</evidence>
<dbReference type="RefSeq" id="WP_066595103.1">
    <property type="nucleotide sequence ID" value="NZ_CAJTBZ010000002.1"/>
</dbReference>
<organism evidence="8 9">
    <name type="scientific">Turicimonas muris</name>
    <dbReference type="NCBI Taxonomy" id="1796652"/>
    <lineage>
        <taxon>Bacteria</taxon>
        <taxon>Pseudomonadati</taxon>
        <taxon>Pseudomonadota</taxon>
        <taxon>Betaproteobacteria</taxon>
        <taxon>Burkholderiales</taxon>
        <taxon>Sutterellaceae</taxon>
        <taxon>Turicimonas</taxon>
    </lineage>
</organism>
<dbReference type="EMBL" id="NHMP01000004">
    <property type="protein sequence ID" value="OXE47661.1"/>
    <property type="molecule type" value="Genomic_DNA"/>
</dbReference>
<sequence>MMDTCTQLDLNGIRKAKNAARLFIISACVCSVYLATLPSQIKPLTVTALPTIELSFVQFEEPPLPTEPAPVESVERLLAEESEIKVETPPEPKEPAVVPAEPPVAEPTVIPPPAIPIKNIKKKIVQEKPRKKEVNPVPKPLPIKNSKPETKPSSNESIKPASLAGSASDLQANNKLASLLIALIEKKKKYPKAAIRSGTEGTCHAKFRFDKEGRIIAASLSVPSGKGVLDRASNQLAQQLIGTNFNIPNSGIGIEIQVPIKFELVNR</sequence>
<feature type="compositionally biased region" description="Basic and acidic residues" evidence="5">
    <location>
        <begin position="84"/>
        <end position="94"/>
    </location>
</feature>
<dbReference type="PROSITE" id="PS52015">
    <property type="entry name" value="TONB_CTD"/>
    <property type="match status" value="1"/>
</dbReference>
<dbReference type="InterPro" id="IPR037682">
    <property type="entry name" value="TonB_C"/>
</dbReference>
<keyword evidence="9" id="KW-1185">Reference proteome</keyword>
<evidence type="ECO:0000256" key="2">
    <source>
        <dbReference type="ARBA" id="ARBA00022692"/>
    </source>
</evidence>